<gene>
    <name evidence="1" type="ORF">UFOVP247_90</name>
</gene>
<dbReference type="InterPro" id="IPR024364">
    <property type="entry name" value="Baseplate_phage_T4-like"/>
</dbReference>
<protein>
    <submittedName>
        <fullName evidence="1">Baseplate hub assembly protein, bacteriophage T4-like</fullName>
    </submittedName>
</protein>
<sequence length="238" mass="28107">MPLPEIKHPIFKLTIPSTKKTVSYRPYTVKEEKLLLTVRMSDDLEEVIETLKQVINNCILDDINIDKLAMFDIEYIFVNLRKVSVSNEVEMFITHEDKKIPFTLDLDQIKVVFKPDHTNVIQINEDLGIKMKYPNMKQMLRLDEIYGEPEYDGKKVDDYLFEIFIDCIDNIFDNKKVYTEFTREELEIFMLSLPVENNKKILEFFRTMPTLEHTVSVKLPDGTMKEAKLSGLRDFFTF</sequence>
<dbReference type="EMBL" id="LR798288">
    <property type="protein sequence ID" value="CAB5221138.1"/>
    <property type="molecule type" value="Genomic_DNA"/>
</dbReference>
<proteinExistence type="predicted"/>
<accession>A0A6J7WWC2</accession>
<evidence type="ECO:0000313" key="1">
    <source>
        <dbReference type="EMBL" id="CAB5221138.1"/>
    </source>
</evidence>
<dbReference type="Pfam" id="PF12322">
    <property type="entry name" value="T4_baseplate"/>
    <property type="match status" value="1"/>
</dbReference>
<name>A0A6J7WWC2_9CAUD</name>
<organism evidence="1">
    <name type="scientific">uncultured Caudovirales phage</name>
    <dbReference type="NCBI Taxonomy" id="2100421"/>
    <lineage>
        <taxon>Viruses</taxon>
        <taxon>Duplodnaviria</taxon>
        <taxon>Heunggongvirae</taxon>
        <taxon>Uroviricota</taxon>
        <taxon>Caudoviricetes</taxon>
        <taxon>Peduoviridae</taxon>
        <taxon>Maltschvirus</taxon>
        <taxon>Maltschvirus maltsch</taxon>
    </lineage>
</organism>
<reference evidence="1" key="1">
    <citation type="submission" date="2020-05" db="EMBL/GenBank/DDBJ databases">
        <authorList>
            <person name="Chiriac C."/>
            <person name="Salcher M."/>
            <person name="Ghai R."/>
            <person name="Kavagutti S V."/>
        </authorList>
    </citation>
    <scope>NUCLEOTIDE SEQUENCE</scope>
</reference>